<protein>
    <submittedName>
        <fullName evidence="1">Uncharacterized protein</fullName>
    </submittedName>
</protein>
<sequence length="280" mass="29458">MEIGRTMKKLILILTMLFISTVAIAQTDSDLELLFRADDFEEDGGNLFASDNSGLRESGSVALKVSPAAPFTLNETGAQIDVLHGGLYVDLTVSNTATVIDSFIVGDITSADETVPTFLLTGDADSDDAGDTQETLTITLTPNGNPLAAIWDFTLTQAAAFQFNEAFRVTDGTDQVFITTDGVSSGDLELGTAIYAAGTNENLQFLPDFGGSTGAQVKFLGQASGSWESILEYANESSASPTLYLVRSEGTVDIGGTLAISLADINMTNTKVVKVTKAHG</sequence>
<proteinExistence type="predicted"/>
<comment type="caution">
    <text evidence="1">The sequence shown here is derived from an EMBL/GenBank/DDBJ whole genome shotgun (WGS) entry which is preliminary data.</text>
</comment>
<dbReference type="EMBL" id="LAZR01059832">
    <property type="protein sequence ID" value="KKK66961.1"/>
    <property type="molecule type" value="Genomic_DNA"/>
</dbReference>
<name>A0A0F9A468_9ZZZZ</name>
<feature type="non-terminal residue" evidence="1">
    <location>
        <position position="280"/>
    </location>
</feature>
<accession>A0A0F9A468</accession>
<evidence type="ECO:0000313" key="1">
    <source>
        <dbReference type="EMBL" id="KKK66961.1"/>
    </source>
</evidence>
<reference evidence="1" key="1">
    <citation type="journal article" date="2015" name="Nature">
        <title>Complex archaea that bridge the gap between prokaryotes and eukaryotes.</title>
        <authorList>
            <person name="Spang A."/>
            <person name="Saw J.H."/>
            <person name="Jorgensen S.L."/>
            <person name="Zaremba-Niedzwiedzka K."/>
            <person name="Martijn J."/>
            <person name="Lind A.E."/>
            <person name="van Eijk R."/>
            <person name="Schleper C."/>
            <person name="Guy L."/>
            <person name="Ettema T.J."/>
        </authorList>
    </citation>
    <scope>NUCLEOTIDE SEQUENCE</scope>
</reference>
<organism evidence="1">
    <name type="scientific">marine sediment metagenome</name>
    <dbReference type="NCBI Taxonomy" id="412755"/>
    <lineage>
        <taxon>unclassified sequences</taxon>
        <taxon>metagenomes</taxon>
        <taxon>ecological metagenomes</taxon>
    </lineage>
</organism>
<dbReference type="AlphaFoldDB" id="A0A0F9A468"/>
<gene>
    <name evidence="1" type="ORF">LCGC14_2958850</name>
</gene>